<dbReference type="EMBL" id="SWDB01000027">
    <property type="protein sequence ID" value="TKB44635.1"/>
    <property type="molecule type" value="Genomic_DNA"/>
</dbReference>
<gene>
    <name evidence="1" type="ORF">E8M12_10850</name>
</gene>
<sequence length="110" mass="13149">MPVDHFINEKISQLMYYLNALLKKEVHPTELNLFIWDCFEEWNILKVTDDTPNNARERVFWHLLHELKLGSGSLNDLDNDWNLKFEIETCMDFLEGQGRYPIHCVGWRPV</sequence>
<evidence type="ECO:0000313" key="2">
    <source>
        <dbReference type="Proteomes" id="UP000307999"/>
    </source>
</evidence>
<dbReference type="Proteomes" id="UP000307999">
    <property type="component" value="Unassembled WGS sequence"/>
</dbReference>
<dbReference type="OrthoDB" id="6267605at2"/>
<keyword evidence="2" id="KW-1185">Reference proteome</keyword>
<organism evidence="1 2">
    <name type="scientific">Thalassotalea mangrovi</name>
    <dbReference type="NCBI Taxonomy" id="2572245"/>
    <lineage>
        <taxon>Bacteria</taxon>
        <taxon>Pseudomonadati</taxon>
        <taxon>Pseudomonadota</taxon>
        <taxon>Gammaproteobacteria</taxon>
        <taxon>Alteromonadales</taxon>
        <taxon>Colwelliaceae</taxon>
        <taxon>Thalassotalea</taxon>
    </lineage>
</organism>
<reference evidence="1 2" key="1">
    <citation type="submission" date="2019-04" db="EMBL/GenBank/DDBJ databases">
        <title>Thalassotalea guangxiensis sp. nov., isolated from sediment of the coastal wetland.</title>
        <authorList>
            <person name="Zheng S."/>
            <person name="Zhang D."/>
        </authorList>
    </citation>
    <scope>NUCLEOTIDE SEQUENCE [LARGE SCALE GENOMIC DNA]</scope>
    <source>
        <strain evidence="1 2">ZS-4</strain>
    </source>
</reference>
<comment type="caution">
    <text evidence="1">The sequence shown here is derived from an EMBL/GenBank/DDBJ whole genome shotgun (WGS) entry which is preliminary data.</text>
</comment>
<name>A0A4U1B3V5_9GAMM</name>
<evidence type="ECO:0000313" key="1">
    <source>
        <dbReference type="EMBL" id="TKB44635.1"/>
    </source>
</evidence>
<accession>A0A4U1B3V5</accession>
<dbReference type="AlphaFoldDB" id="A0A4U1B3V5"/>
<proteinExistence type="predicted"/>
<protein>
    <submittedName>
        <fullName evidence="1">Uncharacterized protein</fullName>
    </submittedName>
</protein>
<dbReference type="RefSeq" id="WP_136736169.1">
    <property type="nucleotide sequence ID" value="NZ_SWDB01000027.1"/>
</dbReference>